<dbReference type="EMBL" id="JABEMD010000001">
    <property type="protein sequence ID" value="NNH09376.1"/>
    <property type="molecule type" value="Genomic_DNA"/>
</dbReference>
<dbReference type="InterPro" id="IPR051533">
    <property type="entry name" value="WaaL-like"/>
</dbReference>
<accession>A0A849B457</accession>
<keyword evidence="3 5" id="KW-1133">Transmembrane helix</keyword>
<keyword evidence="7" id="KW-0436">Ligase</keyword>
<feature type="transmembrane region" description="Helical" evidence="5">
    <location>
        <begin position="58"/>
        <end position="78"/>
    </location>
</feature>
<evidence type="ECO:0000256" key="4">
    <source>
        <dbReference type="ARBA" id="ARBA00023136"/>
    </source>
</evidence>
<evidence type="ECO:0000259" key="6">
    <source>
        <dbReference type="Pfam" id="PF04932"/>
    </source>
</evidence>
<feature type="transmembrane region" description="Helical" evidence="5">
    <location>
        <begin position="363"/>
        <end position="382"/>
    </location>
</feature>
<gene>
    <name evidence="7" type="ORF">HLB16_00580</name>
    <name evidence="8" type="ORF">NDR89_22255</name>
</gene>
<evidence type="ECO:0000313" key="8">
    <source>
        <dbReference type="EMBL" id="USE79331.1"/>
    </source>
</evidence>
<evidence type="ECO:0000313" key="10">
    <source>
        <dbReference type="Proteomes" id="UP001056648"/>
    </source>
</evidence>
<evidence type="ECO:0000313" key="9">
    <source>
        <dbReference type="Proteomes" id="UP000542973"/>
    </source>
</evidence>
<feature type="transmembrane region" description="Helical" evidence="5">
    <location>
        <begin position="388"/>
        <end position="406"/>
    </location>
</feature>
<name>A0A849B457_9BURK</name>
<organism evidence="7 9">
    <name type="scientific">Cupriavidus gilardii</name>
    <dbReference type="NCBI Taxonomy" id="82541"/>
    <lineage>
        <taxon>Bacteria</taxon>
        <taxon>Pseudomonadati</taxon>
        <taxon>Pseudomonadota</taxon>
        <taxon>Betaproteobacteria</taxon>
        <taxon>Burkholderiales</taxon>
        <taxon>Burkholderiaceae</taxon>
        <taxon>Cupriavidus</taxon>
    </lineage>
</organism>
<feature type="transmembrane region" description="Helical" evidence="5">
    <location>
        <begin position="90"/>
        <end position="107"/>
    </location>
</feature>
<protein>
    <submittedName>
        <fullName evidence="7">O-antigen ligase family protein</fullName>
    </submittedName>
</protein>
<dbReference type="RefSeq" id="WP_158507246.1">
    <property type="nucleotide sequence ID" value="NZ_BAAAEB010000007.1"/>
</dbReference>
<dbReference type="Proteomes" id="UP001056648">
    <property type="component" value="Chromosome 2"/>
</dbReference>
<reference evidence="8" key="2">
    <citation type="submission" date="2022-06" db="EMBL/GenBank/DDBJ databases">
        <title>Complete genome sequence and characterization of Cupriavidus gilardii QJ1 isolated from contaminating cells.</title>
        <authorList>
            <person name="Qi J."/>
        </authorList>
    </citation>
    <scope>NUCLEOTIDE SEQUENCE</scope>
    <source>
        <strain evidence="8">QJ1</strain>
    </source>
</reference>
<dbReference type="Pfam" id="PF04932">
    <property type="entry name" value="Wzy_C"/>
    <property type="match status" value="1"/>
</dbReference>
<feature type="transmembrane region" description="Helical" evidence="5">
    <location>
        <begin position="201"/>
        <end position="219"/>
    </location>
</feature>
<dbReference type="GO" id="GO:0016020">
    <property type="term" value="C:membrane"/>
    <property type="evidence" value="ECO:0007669"/>
    <property type="project" value="UniProtKB-SubCell"/>
</dbReference>
<keyword evidence="10" id="KW-1185">Reference proteome</keyword>
<dbReference type="PANTHER" id="PTHR37422">
    <property type="entry name" value="TEICHURONIC ACID BIOSYNTHESIS PROTEIN TUAE"/>
    <property type="match status" value="1"/>
</dbReference>
<sequence length="421" mass="45666">MHRVSIGVAAIAAALSPVLMLTLQGGTGYCFFVVLAFSLLWLSQAENRRQSRELLLRYKWYVVAMTAYPLAIGLQALLTGEVPSRAFDSPSRLLLSVPIFLLLAAVPAERLRPFQWGCVAGALGACFWSVLILFSPAEWVMSGRAGNPFTNPIPFGDTALVLGFMGAIPLAERGRPRWEQVLRLLGLAAGCYASYASESRGGWIAIPVMLWVLLCRFDLARVRPRRLMLVFAASLTLGAMAALNTPVVQSRIAAATSDFERLAHGDADTSIGLRLQLWQAAWTLFEREPALGVGKGTLKDNLQVLAERGEASPAIVHPHAHNELFSTLAEMGLLGLAALLLLYYGSTIHFWRHRHSPDPDIATAAAMGLVLTLGTVVFGLTIDVFTLVMNTAFFGLTSATLLGIIANRTRQLEAAAATRQR</sequence>
<dbReference type="InterPro" id="IPR007016">
    <property type="entry name" value="O-antigen_ligase-rel_domated"/>
</dbReference>
<comment type="subcellular location">
    <subcellularLocation>
        <location evidence="1">Membrane</location>
        <topology evidence="1">Multi-pass membrane protein</topology>
    </subcellularLocation>
</comment>
<feature type="transmembrane region" description="Helical" evidence="5">
    <location>
        <begin position="226"/>
        <end position="243"/>
    </location>
</feature>
<feature type="transmembrane region" description="Helical" evidence="5">
    <location>
        <begin position="30"/>
        <end position="46"/>
    </location>
</feature>
<keyword evidence="4 5" id="KW-0472">Membrane</keyword>
<evidence type="ECO:0000256" key="2">
    <source>
        <dbReference type="ARBA" id="ARBA00022692"/>
    </source>
</evidence>
<feature type="transmembrane region" description="Helical" evidence="5">
    <location>
        <begin position="114"/>
        <end position="133"/>
    </location>
</feature>
<evidence type="ECO:0000256" key="5">
    <source>
        <dbReference type="SAM" id="Phobius"/>
    </source>
</evidence>
<feature type="domain" description="O-antigen ligase-related" evidence="6">
    <location>
        <begin position="187"/>
        <end position="340"/>
    </location>
</feature>
<keyword evidence="2 5" id="KW-0812">Transmembrane</keyword>
<proteinExistence type="predicted"/>
<dbReference type="PANTHER" id="PTHR37422:SF13">
    <property type="entry name" value="LIPOPOLYSACCHARIDE BIOSYNTHESIS PROTEIN PA4999-RELATED"/>
    <property type="match status" value="1"/>
</dbReference>
<evidence type="ECO:0000313" key="7">
    <source>
        <dbReference type="EMBL" id="NNH09376.1"/>
    </source>
</evidence>
<dbReference type="Proteomes" id="UP000542973">
    <property type="component" value="Unassembled WGS sequence"/>
</dbReference>
<reference evidence="7 9" key="1">
    <citation type="submission" date="2020-05" db="EMBL/GenBank/DDBJ databases">
        <title>MicrobeNet Type strains.</title>
        <authorList>
            <person name="Nicholson A.C."/>
        </authorList>
    </citation>
    <scope>NUCLEOTIDE SEQUENCE [LARGE SCALE GENOMIC DNA]</scope>
    <source>
        <strain evidence="7 9">ATCC 700815</strain>
    </source>
</reference>
<dbReference type="EMBL" id="CP098736">
    <property type="protein sequence ID" value="USE79331.1"/>
    <property type="molecule type" value="Genomic_DNA"/>
</dbReference>
<dbReference type="GO" id="GO:0016874">
    <property type="term" value="F:ligase activity"/>
    <property type="evidence" value="ECO:0007669"/>
    <property type="project" value="UniProtKB-KW"/>
</dbReference>
<evidence type="ECO:0000256" key="3">
    <source>
        <dbReference type="ARBA" id="ARBA00022989"/>
    </source>
</evidence>
<feature type="transmembrane region" description="Helical" evidence="5">
    <location>
        <begin position="331"/>
        <end position="351"/>
    </location>
</feature>
<evidence type="ECO:0000256" key="1">
    <source>
        <dbReference type="ARBA" id="ARBA00004141"/>
    </source>
</evidence>
<dbReference type="AlphaFoldDB" id="A0A849B457"/>